<feature type="region of interest" description="Disordered" evidence="4">
    <location>
        <begin position="65"/>
        <end position="120"/>
    </location>
</feature>
<evidence type="ECO:0000259" key="5">
    <source>
        <dbReference type="Pfam" id="PF00569"/>
    </source>
</evidence>
<keyword evidence="1" id="KW-0479">Metal-binding</keyword>
<dbReference type="Proteomes" id="UP000237271">
    <property type="component" value="Unassembled WGS sequence"/>
</dbReference>
<evidence type="ECO:0000313" key="6">
    <source>
        <dbReference type="EMBL" id="POM69959.1"/>
    </source>
</evidence>
<feature type="compositionally biased region" description="Basic residues" evidence="4">
    <location>
        <begin position="65"/>
        <end position="93"/>
    </location>
</feature>
<keyword evidence="7" id="KW-1185">Reference proteome</keyword>
<accession>A0A2P4XWX3</accession>
<feature type="region of interest" description="Disordered" evidence="4">
    <location>
        <begin position="251"/>
        <end position="271"/>
    </location>
</feature>
<dbReference type="SUPFAM" id="SSF57850">
    <property type="entry name" value="RING/U-box"/>
    <property type="match status" value="1"/>
</dbReference>
<name>A0A2P4XWX3_9STRA</name>
<dbReference type="EMBL" id="NCKW01007680">
    <property type="protein sequence ID" value="POM69959.1"/>
    <property type="molecule type" value="Genomic_DNA"/>
</dbReference>
<feature type="domain" description="ZZ-type" evidence="5">
    <location>
        <begin position="3"/>
        <end position="33"/>
    </location>
</feature>
<evidence type="ECO:0000256" key="1">
    <source>
        <dbReference type="ARBA" id="ARBA00022723"/>
    </source>
</evidence>
<dbReference type="InterPro" id="IPR000433">
    <property type="entry name" value="Znf_ZZ"/>
</dbReference>
<dbReference type="OrthoDB" id="661148at2759"/>
<sequence length="319" mass="36487">MNPIEGVRFKSQTKENFDLCEACESSGKWTESHGPFTRIEEPTMMRALKFTCRRGGKFGRHGKFGHHHGRGHHGKFGHHHGGKYGRHHDRHTHHGDENRHHHGKFGHGKHHHGRHGAFGRHGQCRGPPEFVFHERQSDHHGFPCHGFPFHHNHPDKFPAHGRPEFHGHPSRNPPEFDDRRQRHGPPGFGPPRCFGRFGPSPFEFMDPRGPPMCRRGFEYGRPPFSAEFDPWGHPGFRRHHGRHGLRRHHGYFSDKDEEVDSQDSGKTNAHETKVATDEDMDIIEATEVLAAPSENAVVVNAESVDKVDYSEALKQLVSM</sequence>
<dbReference type="GO" id="GO:0008270">
    <property type="term" value="F:zinc ion binding"/>
    <property type="evidence" value="ECO:0007669"/>
    <property type="project" value="UniProtKB-KW"/>
</dbReference>
<feature type="non-terminal residue" evidence="6">
    <location>
        <position position="319"/>
    </location>
</feature>
<dbReference type="Gene3D" id="3.30.60.90">
    <property type="match status" value="1"/>
</dbReference>
<dbReference type="Pfam" id="PF00569">
    <property type="entry name" value="ZZ"/>
    <property type="match status" value="1"/>
</dbReference>
<keyword evidence="2" id="KW-0863">Zinc-finger</keyword>
<keyword evidence="3" id="KW-0862">Zinc</keyword>
<protein>
    <recommendedName>
        <fullName evidence="5">ZZ-type domain-containing protein</fullName>
    </recommendedName>
</protein>
<reference evidence="6 7" key="1">
    <citation type="journal article" date="2017" name="Genome Biol. Evol.">
        <title>Phytophthora megakarya and P. palmivora, closely related causal agents of cacao black pod rot, underwent increases in genome sizes and gene numbers by different mechanisms.</title>
        <authorList>
            <person name="Ali S.S."/>
            <person name="Shao J."/>
            <person name="Lary D.J."/>
            <person name="Kronmiller B."/>
            <person name="Shen D."/>
            <person name="Strem M.D."/>
            <person name="Amoako-Attah I."/>
            <person name="Akrofi A.Y."/>
            <person name="Begoude B.A."/>
            <person name="Ten Hoopen G.M."/>
            <person name="Coulibaly K."/>
            <person name="Kebe B.I."/>
            <person name="Melnick R.L."/>
            <person name="Guiltinan M.J."/>
            <person name="Tyler B.M."/>
            <person name="Meinhardt L.W."/>
            <person name="Bailey B.A."/>
        </authorList>
    </citation>
    <scope>NUCLEOTIDE SEQUENCE [LARGE SCALE GENOMIC DNA]</scope>
    <source>
        <strain evidence="7">sbr112.9</strain>
    </source>
</reference>
<evidence type="ECO:0000256" key="2">
    <source>
        <dbReference type="ARBA" id="ARBA00022771"/>
    </source>
</evidence>
<feature type="region of interest" description="Disordered" evidence="4">
    <location>
        <begin position="153"/>
        <end position="193"/>
    </location>
</feature>
<comment type="caution">
    <text evidence="6">The sequence shown here is derived from an EMBL/GenBank/DDBJ whole genome shotgun (WGS) entry which is preliminary data.</text>
</comment>
<dbReference type="InterPro" id="IPR043145">
    <property type="entry name" value="Znf_ZZ_sf"/>
</dbReference>
<dbReference type="AlphaFoldDB" id="A0A2P4XWX3"/>
<evidence type="ECO:0000313" key="7">
    <source>
        <dbReference type="Proteomes" id="UP000237271"/>
    </source>
</evidence>
<proteinExistence type="predicted"/>
<organism evidence="6 7">
    <name type="scientific">Phytophthora palmivora</name>
    <dbReference type="NCBI Taxonomy" id="4796"/>
    <lineage>
        <taxon>Eukaryota</taxon>
        <taxon>Sar</taxon>
        <taxon>Stramenopiles</taxon>
        <taxon>Oomycota</taxon>
        <taxon>Peronosporomycetes</taxon>
        <taxon>Peronosporales</taxon>
        <taxon>Peronosporaceae</taxon>
        <taxon>Phytophthora</taxon>
    </lineage>
</organism>
<evidence type="ECO:0000256" key="4">
    <source>
        <dbReference type="SAM" id="MobiDB-lite"/>
    </source>
</evidence>
<feature type="compositionally biased region" description="Basic and acidic residues" evidence="4">
    <location>
        <begin position="153"/>
        <end position="167"/>
    </location>
</feature>
<evidence type="ECO:0000256" key="3">
    <source>
        <dbReference type="ARBA" id="ARBA00022833"/>
    </source>
</evidence>
<gene>
    <name evidence="6" type="ORF">PHPALM_13700</name>
</gene>
<feature type="compositionally biased region" description="Basic residues" evidence="4">
    <location>
        <begin position="100"/>
        <end position="118"/>
    </location>
</feature>